<organism evidence="1 2">
    <name type="scientific">Suillus subaureus</name>
    <dbReference type="NCBI Taxonomy" id="48587"/>
    <lineage>
        <taxon>Eukaryota</taxon>
        <taxon>Fungi</taxon>
        <taxon>Dikarya</taxon>
        <taxon>Basidiomycota</taxon>
        <taxon>Agaricomycotina</taxon>
        <taxon>Agaricomycetes</taxon>
        <taxon>Agaricomycetidae</taxon>
        <taxon>Boletales</taxon>
        <taxon>Suillineae</taxon>
        <taxon>Suillaceae</taxon>
        <taxon>Suillus</taxon>
    </lineage>
</organism>
<accession>A0A9P7EBM8</accession>
<name>A0A9P7EBM8_9AGAM</name>
<dbReference type="EMBL" id="JABBWG010000014">
    <property type="protein sequence ID" value="KAG1817130.1"/>
    <property type="molecule type" value="Genomic_DNA"/>
</dbReference>
<proteinExistence type="predicted"/>
<keyword evidence="2" id="KW-1185">Reference proteome</keyword>
<dbReference type="Proteomes" id="UP000807769">
    <property type="component" value="Unassembled WGS sequence"/>
</dbReference>
<dbReference type="RefSeq" id="XP_041193549.1">
    <property type="nucleotide sequence ID" value="XM_041335524.1"/>
</dbReference>
<comment type="caution">
    <text evidence="1">The sequence shown here is derived from an EMBL/GenBank/DDBJ whole genome shotgun (WGS) entry which is preliminary data.</text>
</comment>
<sequence length="156" mass="17100">MRCPAFRCYRMFSDFTVLSSDLTGILIGTMNCSAILVILSSEHGGGLGGGLAAVEALVTITVTPNITTGRKTCNSSTHHHFRCSTEGDKQLYLGGNYVKSSLLQMNFHTGTGECEKGYFVLFGVTQTIGRSKSNIQYYSQWSQKRVSQPFPNALRK</sequence>
<dbReference type="AlphaFoldDB" id="A0A9P7EBM8"/>
<protein>
    <submittedName>
        <fullName evidence="1">Uncharacterized protein</fullName>
    </submittedName>
</protein>
<dbReference type="GeneID" id="64629541"/>
<evidence type="ECO:0000313" key="1">
    <source>
        <dbReference type="EMBL" id="KAG1817130.1"/>
    </source>
</evidence>
<reference evidence="1" key="1">
    <citation type="journal article" date="2020" name="New Phytol.">
        <title>Comparative genomics reveals dynamic genome evolution in host specialist ectomycorrhizal fungi.</title>
        <authorList>
            <person name="Lofgren L.A."/>
            <person name="Nguyen N.H."/>
            <person name="Vilgalys R."/>
            <person name="Ruytinx J."/>
            <person name="Liao H.L."/>
            <person name="Branco S."/>
            <person name="Kuo A."/>
            <person name="LaButti K."/>
            <person name="Lipzen A."/>
            <person name="Andreopoulos W."/>
            <person name="Pangilinan J."/>
            <person name="Riley R."/>
            <person name="Hundley H."/>
            <person name="Na H."/>
            <person name="Barry K."/>
            <person name="Grigoriev I.V."/>
            <person name="Stajich J.E."/>
            <person name="Kennedy P.G."/>
        </authorList>
    </citation>
    <scope>NUCLEOTIDE SEQUENCE</scope>
    <source>
        <strain evidence="1">MN1</strain>
    </source>
</reference>
<gene>
    <name evidence="1" type="ORF">BJ212DRAFT_1351054</name>
</gene>
<evidence type="ECO:0000313" key="2">
    <source>
        <dbReference type="Proteomes" id="UP000807769"/>
    </source>
</evidence>